<keyword evidence="1" id="KW-0812">Transmembrane</keyword>
<keyword evidence="1" id="KW-1133">Transmembrane helix</keyword>
<feature type="transmembrane region" description="Helical" evidence="1">
    <location>
        <begin position="189"/>
        <end position="206"/>
    </location>
</feature>
<keyword evidence="1" id="KW-0472">Membrane</keyword>
<evidence type="ECO:0000313" key="3">
    <source>
        <dbReference type="Proteomes" id="UP000177480"/>
    </source>
</evidence>
<dbReference type="EMBL" id="MHNK01000013">
    <property type="protein sequence ID" value="OGZ43571.1"/>
    <property type="molecule type" value="Genomic_DNA"/>
</dbReference>
<gene>
    <name evidence="2" type="ORF">A2719_00320</name>
</gene>
<feature type="transmembrane region" description="Helical" evidence="1">
    <location>
        <begin position="268"/>
        <end position="289"/>
    </location>
</feature>
<protein>
    <submittedName>
        <fullName evidence="2">Uncharacterized protein</fullName>
    </submittedName>
</protein>
<accession>A0A1G2G169</accession>
<evidence type="ECO:0000256" key="1">
    <source>
        <dbReference type="SAM" id="Phobius"/>
    </source>
</evidence>
<evidence type="ECO:0000313" key="2">
    <source>
        <dbReference type="EMBL" id="OGZ43571.1"/>
    </source>
</evidence>
<comment type="caution">
    <text evidence="2">The sequence shown here is derived from an EMBL/GenBank/DDBJ whole genome shotgun (WGS) entry which is preliminary data.</text>
</comment>
<sequence>METRKIAVACFIGGALCCAVAFMFAPVYWWFGLIAGMAGGYIGYEFREVRKAIPITMRAVGRGSVYAWDGAIVKAKAWFSEPHPFFYPAAIMVAPFYIWGVSHLIPEFVGSTMSVGSTALLLIMVSLGILAFVEMVCAVILLVVFLAFIGARIGEKCYWWPFFLYGVESDVQELEARGLRRESMNYPNLLRWFMKGLGLTVLFFVWTPWKRLTVGVWTRLCFLGRFAWRLFKLIHSDKRILCAIDGTLGGAASYLSFASSAMSFPEQIVLVIFGGFLGAAFGVANWEIVSNRILHVSTSA</sequence>
<feature type="transmembrane region" description="Helical" evidence="1">
    <location>
        <begin position="85"/>
        <end position="105"/>
    </location>
</feature>
<dbReference type="AlphaFoldDB" id="A0A1G2G169"/>
<dbReference type="STRING" id="1802114.A2719_00320"/>
<feature type="transmembrane region" description="Helical" evidence="1">
    <location>
        <begin position="117"/>
        <end position="149"/>
    </location>
</feature>
<name>A0A1G2G169_9BACT</name>
<reference evidence="2 3" key="1">
    <citation type="journal article" date="2016" name="Nat. Commun.">
        <title>Thousands of microbial genomes shed light on interconnected biogeochemical processes in an aquifer system.</title>
        <authorList>
            <person name="Anantharaman K."/>
            <person name="Brown C.T."/>
            <person name="Hug L.A."/>
            <person name="Sharon I."/>
            <person name="Castelle C.J."/>
            <person name="Probst A.J."/>
            <person name="Thomas B.C."/>
            <person name="Singh A."/>
            <person name="Wilkins M.J."/>
            <person name="Karaoz U."/>
            <person name="Brodie E.L."/>
            <person name="Williams K.H."/>
            <person name="Hubbard S.S."/>
            <person name="Banfield J.F."/>
        </authorList>
    </citation>
    <scope>NUCLEOTIDE SEQUENCE [LARGE SCALE GENOMIC DNA]</scope>
</reference>
<proteinExistence type="predicted"/>
<dbReference type="Proteomes" id="UP000177480">
    <property type="component" value="Unassembled WGS sequence"/>
</dbReference>
<organism evidence="2 3">
    <name type="scientific">Candidatus Ryanbacteria bacterium RIFCSPHIGHO2_01_FULL_45_22</name>
    <dbReference type="NCBI Taxonomy" id="1802114"/>
    <lineage>
        <taxon>Bacteria</taxon>
        <taxon>Candidatus Ryaniibacteriota</taxon>
    </lineage>
</organism>